<dbReference type="Proteomes" id="UP000683925">
    <property type="component" value="Unassembled WGS sequence"/>
</dbReference>
<comment type="caution">
    <text evidence="1">The sequence shown here is derived from an EMBL/GenBank/DDBJ whole genome shotgun (WGS) entry which is preliminary data.</text>
</comment>
<keyword evidence="2" id="KW-1185">Reference proteome</keyword>
<dbReference type="OrthoDB" id="305042at2759"/>
<organism evidence="1 2">
    <name type="scientific">Paramecium octaurelia</name>
    <dbReference type="NCBI Taxonomy" id="43137"/>
    <lineage>
        <taxon>Eukaryota</taxon>
        <taxon>Sar</taxon>
        <taxon>Alveolata</taxon>
        <taxon>Ciliophora</taxon>
        <taxon>Intramacronucleata</taxon>
        <taxon>Oligohymenophorea</taxon>
        <taxon>Peniculida</taxon>
        <taxon>Parameciidae</taxon>
        <taxon>Paramecium</taxon>
    </lineage>
</organism>
<proteinExistence type="predicted"/>
<gene>
    <name evidence="1" type="ORF">POCTA_138.1.T0160337</name>
</gene>
<evidence type="ECO:0000313" key="2">
    <source>
        <dbReference type="Proteomes" id="UP000683925"/>
    </source>
</evidence>
<dbReference type="AlphaFoldDB" id="A0A8S1SXI4"/>
<protein>
    <submittedName>
        <fullName evidence="1">Uncharacterized protein</fullName>
    </submittedName>
</protein>
<accession>A0A8S1SXI4</accession>
<reference evidence="1" key="1">
    <citation type="submission" date="2021-01" db="EMBL/GenBank/DDBJ databases">
        <authorList>
            <consortium name="Genoscope - CEA"/>
            <person name="William W."/>
        </authorList>
    </citation>
    <scope>NUCLEOTIDE SEQUENCE</scope>
</reference>
<name>A0A8S1SXI4_PAROT</name>
<sequence length="745" mass="88590">MDNYEQVLFLNPTQLQSVQSQFENINKQVIQLYEKKKYKKVYTLLSKFLDRYDHTNQIHLNDRIHFLNILLMSLNKIFKKSILKDMSRKNLIDIKVWKQKLTKYIEIYPILISKINSNLELATADPKQRIREQLRNSIFKDQLEQQIQIINTSGQLKLDQITVPFLLTQEFEIYLKNIMIAYRLQSYYAEIKPNEKLKFALLSYDISKIILQSKGRRVSKLCQYILSATNLFNRYFESKDDLCSQLIEEINNSEALKYLIFLVQQVEAHGDFKSKLKCKWKFTKLLKPLIWFWIQTIYYYQSKFKFERCSEIMGVLKWLSYHYLISTDELSIYVQNISAITFAKNKEYIIFNQILEQIYLNEEIGLPRIKNLFEQKNAQLDDLLNQKQTINYYYNQNNKDGISQPEYFYCRPNAQIKLAHNSELAFIEINNENFSSIDTRLSSNTLRFPKKENTSIHGSKSFRGSLSQFSNSFSDKKISNQIEQIQPQTQPNSKPTTQFLDKMIKKMIENKVMTDDIQCKEVQLLQLLSKEKLEQKESDFYKKLLRFKTQFSKFVLPVKLKSKQEVITKQDLQMRVINKQIHVDSLNAKPNQILTKQNDLDNSLLSFEKPGAKLGPLQKLKKIIFQHPEVFSLQKFRNKLKSSKKWYNRSNSVRMTNARRSVMIMKTKEQHIQELNSLRERSMSQLKKNISETQLNIQGVDKELRSKSVRFRQFRQNTEQPFQLENRYQNLSKSITKLDQTKKNI</sequence>
<evidence type="ECO:0000313" key="1">
    <source>
        <dbReference type="EMBL" id="CAD8144793.1"/>
    </source>
</evidence>
<dbReference type="EMBL" id="CAJJDP010000016">
    <property type="protein sequence ID" value="CAD8144793.1"/>
    <property type="molecule type" value="Genomic_DNA"/>
</dbReference>